<protein>
    <recommendedName>
        <fullName evidence="3">Nucleoside 2-deoxyribosyltransferase</fullName>
    </recommendedName>
</protein>
<reference evidence="1" key="1">
    <citation type="submission" date="2022-08" db="EMBL/GenBank/DDBJ databases">
        <title>Draft genome sequence of Lysinibacillus sp. strain KH24.</title>
        <authorList>
            <person name="Kanbe H."/>
            <person name="Itoh H."/>
        </authorList>
    </citation>
    <scope>NUCLEOTIDE SEQUENCE</scope>
    <source>
        <strain evidence="1">KH24</strain>
    </source>
</reference>
<accession>A0ABQ5NML1</accession>
<dbReference type="RefSeq" id="WP_264989080.1">
    <property type="nucleotide sequence ID" value="NZ_BRZA01000002.1"/>
</dbReference>
<name>A0ABQ5NML1_9BACI</name>
<evidence type="ECO:0000313" key="1">
    <source>
        <dbReference type="EMBL" id="GLC89347.1"/>
    </source>
</evidence>
<dbReference type="Proteomes" id="UP001065593">
    <property type="component" value="Unassembled WGS sequence"/>
</dbReference>
<keyword evidence="2" id="KW-1185">Reference proteome</keyword>
<proteinExistence type="predicted"/>
<sequence length="287" mass="32443">MSEGNEKRCFIITPIGSTESEIRRATEGLIEAVIIPTLNELGFKSKNINVAHRISESGSINRQIITRIIEDDLNIVNLTGLNPNVMYELAVRHAIAKPVIMLAEEGTSLPFDIVDQRTIFYRNDMLGAVQLKEDLTNFVKAALNNEKVENPLIQLIQEQSALNNIQGIDKSATELILNRLDKIERQTLNNLGNNKKIMKGIESIQLEFEYKEGNTEEMIQYVMALVDDISPMISRIIGRPTSIGFDIIFNLPSPNRNSNLEILLNKIKEQVNQIDRLSLIDIKMIMD</sequence>
<dbReference type="EMBL" id="BRZA01000002">
    <property type="protein sequence ID" value="GLC89347.1"/>
    <property type="molecule type" value="Genomic_DNA"/>
</dbReference>
<organism evidence="1 2">
    <name type="scientific">Lysinibacillus piscis</name>
    <dbReference type="NCBI Taxonomy" id="2518931"/>
    <lineage>
        <taxon>Bacteria</taxon>
        <taxon>Bacillati</taxon>
        <taxon>Bacillota</taxon>
        <taxon>Bacilli</taxon>
        <taxon>Bacillales</taxon>
        <taxon>Bacillaceae</taxon>
        <taxon>Lysinibacillus</taxon>
    </lineage>
</organism>
<gene>
    <name evidence="1" type="ORF">LYSBPC_24740</name>
</gene>
<evidence type="ECO:0008006" key="3">
    <source>
        <dbReference type="Google" id="ProtNLM"/>
    </source>
</evidence>
<comment type="caution">
    <text evidence="1">The sequence shown here is derived from an EMBL/GenBank/DDBJ whole genome shotgun (WGS) entry which is preliminary data.</text>
</comment>
<evidence type="ECO:0000313" key="2">
    <source>
        <dbReference type="Proteomes" id="UP001065593"/>
    </source>
</evidence>